<feature type="transmembrane region" description="Helical" evidence="7">
    <location>
        <begin position="404"/>
        <end position="424"/>
    </location>
</feature>
<gene>
    <name evidence="8" type="ORF">DW075_02480</name>
</gene>
<dbReference type="Pfam" id="PF13440">
    <property type="entry name" value="Polysacc_synt_3"/>
    <property type="match status" value="1"/>
</dbReference>
<keyword evidence="5 7" id="KW-1133">Transmembrane helix</keyword>
<dbReference type="Proteomes" id="UP000285503">
    <property type="component" value="Unassembled WGS sequence"/>
</dbReference>
<evidence type="ECO:0000256" key="5">
    <source>
        <dbReference type="ARBA" id="ARBA00022989"/>
    </source>
</evidence>
<dbReference type="AlphaFoldDB" id="A0A415G0X9"/>
<dbReference type="GO" id="GO:0005886">
    <property type="term" value="C:plasma membrane"/>
    <property type="evidence" value="ECO:0007669"/>
    <property type="project" value="UniProtKB-SubCell"/>
</dbReference>
<organism evidence="8 9">
    <name type="scientific">Bacteroides xylanisolvens</name>
    <dbReference type="NCBI Taxonomy" id="371601"/>
    <lineage>
        <taxon>Bacteria</taxon>
        <taxon>Pseudomonadati</taxon>
        <taxon>Bacteroidota</taxon>
        <taxon>Bacteroidia</taxon>
        <taxon>Bacteroidales</taxon>
        <taxon>Bacteroidaceae</taxon>
        <taxon>Bacteroides</taxon>
    </lineage>
</organism>
<keyword evidence="4 7" id="KW-0812">Transmembrane</keyword>
<evidence type="ECO:0000256" key="6">
    <source>
        <dbReference type="ARBA" id="ARBA00023136"/>
    </source>
</evidence>
<evidence type="ECO:0000256" key="4">
    <source>
        <dbReference type="ARBA" id="ARBA00022692"/>
    </source>
</evidence>
<evidence type="ECO:0000313" key="8">
    <source>
        <dbReference type="EMBL" id="RHK29393.1"/>
    </source>
</evidence>
<accession>A0A415G0X9</accession>
<evidence type="ECO:0000256" key="7">
    <source>
        <dbReference type="SAM" id="Phobius"/>
    </source>
</evidence>
<feature type="transmembrane region" description="Helical" evidence="7">
    <location>
        <begin position="371"/>
        <end position="392"/>
    </location>
</feature>
<comment type="caution">
    <text evidence="8">The sequence shown here is derived from an EMBL/GenBank/DDBJ whole genome shotgun (WGS) entry which is preliminary data.</text>
</comment>
<feature type="transmembrane region" description="Helical" evidence="7">
    <location>
        <begin position="200"/>
        <end position="220"/>
    </location>
</feature>
<feature type="transmembrane region" description="Helical" evidence="7">
    <location>
        <begin position="134"/>
        <end position="153"/>
    </location>
</feature>
<dbReference type="PANTHER" id="PTHR30250">
    <property type="entry name" value="PST FAMILY PREDICTED COLANIC ACID TRANSPORTER"/>
    <property type="match status" value="1"/>
</dbReference>
<evidence type="ECO:0000256" key="3">
    <source>
        <dbReference type="ARBA" id="ARBA00022475"/>
    </source>
</evidence>
<feature type="transmembrane region" description="Helical" evidence="7">
    <location>
        <begin position="69"/>
        <end position="88"/>
    </location>
</feature>
<keyword evidence="3" id="KW-1003">Cell membrane</keyword>
<protein>
    <submittedName>
        <fullName evidence="8">Lipopolysaccharide biosynthesis protein</fullName>
    </submittedName>
</protein>
<name>A0A415G0X9_9BACE</name>
<comment type="similarity">
    <text evidence="2">Belongs to the polysaccharide synthase family.</text>
</comment>
<comment type="subcellular location">
    <subcellularLocation>
        <location evidence="1">Cell membrane</location>
        <topology evidence="1">Multi-pass membrane protein</topology>
    </subcellularLocation>
</comment>
<feature type="transmembrane region" description="Helical" evidence="7">
    <location>
        <begin position="307"/>
        <end position="325"/>
    </location>
</feature>
<evidence type="ECO:0000256" key="2">
    <source>
        <dbReference type="ARBA" id="ARBA00007430"/>
    </source>
</evidence>
<dbReference type="EMBL" id="QRNE01000006">
    <property type="protein sequence ID" value="RHK29393.1"/>
    <property type="molecule type" value="Genomic_DNA"/>
</dbReference>
<feature type="transmembrane region" description="Helical" evidence="7">
    <location>
        <begin position="278"/>
        <end position="295"/>
    </location>
</feature>
<sequence length="456" mass="51507">MIWSGIEKVGTYVVNFAIQILLARLLCPNDYAVVAMLAIFFSISQAFIDSGFATTLIQKQDCTQTDYSSVFYFNMLVGGVVYLLFFFGAPFIELFYNFEGLALVTRVYSLNLFINSFAMVHRVILTKELRFKKIALITFLSSIVSAIPAIIMAYFGYGYWALVGQSLMSAVVTSALLVYQSKWCPSLIFSRNSLAKLAPFGLKMLVVYLFHAIYNNVYSLLIGKKFPAQELGYYDRGKTLSSMGSVGFSDFYTRALYPIQAKVQNDTPTLRQSYNKSFSVMCLGIVPIAAFMFFFAEETVYSLFGEQWMNCSFILRILCLGYMFYPLQTLNMNMLKVKGRGDYMLIAEVIKKIMGITCVLVLINFDLKLVVIGWTCCSIVEFLISEGFFLKLYRFSPSITIKTLVVTVAGTFVLSFALSIATTLLFDNMFVRFIVGGIGFMAIYGLSNFRKIKRLI</sequence>
<feature type="transmembrane region" description="Helical" evidence="7">
    <location>
        <begin position="32"/>
        <end position="57"/>
    </location>
</feature>
<dbReference type="PANTHER" id="PTHR30250:SF10">
    <property type="entry name" value="LIPOPOLYSACCHARIDE BIOSYNTHESIS PROTEIN WZXC"/>
    <property type="match status" value="1"/>
</dbReference>
<feature type="transmembrane region" description="Helical" evidence="7">
    <location>
        <begin position="345"/>
        <end position="365"/>
    </location>
</feature>
<evidence type="ECO:0000313" key="9">
    <source>
        <dbReference type="Proteomes" id="UP000285503"/>
    </source>
</evidence>
<reference evidence="8 9" key="1">
    <citation type="submission" date="2018-08" db="EMBL/GenBank/DDBJ databases">
        <title>A genome reference for cultivated species of the human gut microbiota.</title>
        <authorList>
            <person name="Zou Y."/>
            <person name="Xue W."/>
            <person name="Luo G."/>
        </authorList>
    </citation>
    <scope>NUCLEOTIDE SEQUENCE [LARGE SCALE GENOMIC DNA]</scope>
    <source>
        <strain evidence="8 9">AF46-11NS</strain>
    </source>
</reference>
<dbReference type="InterPro" id="IPR050833">
    <property type="entry name" value="Poly_Biosynth_Transport"/>
</dbReference>
<dbReference type="CDD" id="cd13127">
    <property type="entry name" value="MATE_tuaB_like"/>
    <property type="match status" value="1"/>
</dbReference>
<feature type="transmembrane region" description="Helical" evidence="7">
    <location>
        <begin position="430"/>
        <end position="449"/>
    </location>
</feature>
<evidence type="ECO:0000256" key="1">
    <source>
        <dbReference type="ARBA" id="ARBA00004651"/>
    </source>
</evidence>
<feature type="transmembrane region" description="Helical" evidence="7">
    <location>
        <begin position="94"/>
        <end position="114"/>
    </location>
</feature>
<keyword evidence="6 7" id="KW-0472">Membrane</keyword>
<proteinExistence type="inferred from homology"/>